<feature type="transmembrane region" description="Helical" evidence="2">
    <location>
        <begin position="297"/>
        <end position="316"/>
    </location>
</feature>
<feature type="transmembrane region" description="Helical" evidence="2">
    <location>
        <begin position="152"/>
        <end position="171"/>
    </location>
</feature>
<dbReference type="Pfam" id="PF02517">
    <property type="entry name" value="Rce1-like"/>
    <property type="match status" value="1"/>
</dbReference>
<feature type="transmembrane region" description="Helical" evidence="2">
    <location>
        <begin position="198"/>
        <end position="216"/>
    </location>
</feature>
<dbReference type="PANTHER" id="PTHR39430:SF1">
    <property type="entry name" value="PROTEASE"/>
    <property type="match status" value="1"/>
</dbReference>
<gene>
    <name evidence="4" type="ORF">LARV_01845</name>
</gene>
<evidence type="ECO:0000313" key="5">
    <source>
        <dbReference type="Proteomes" id="UP000055060"/>
    </source>
</evidence>
<evidence type="ECO:0000259" key="3">
    <source>
        <dbReference type="Pfam" id="PF02517"/>
    </source>
</evidence>
<dbReference type="AlphaFoldDB" id="A0A0S7BHK6"/>
<dbReference type="InterPro" id="IPR003675">
    <property type="entry name" value="Rce1/LyrA-like_dom"/>
</dbReference>
<dbReference type="GO" id="GO:0006508">
    <property type="term" value="P:proteolysis"/>
    <property type="evidence" value="ECO:0007669"/>
    <property type="project" value="UniProtKB-KW"/>
</dbReference>
<dbReference type="EMBL" id="DF967972">
    <property type="protein sequence ID" value="GAP14083.1"/>
    <property type="molecule type" value="Genomic_DNA"/>
</dbReference>
<dbReference type="Proteomes" id="UP000055060">
    <property type="component" value="Unassembled WGS sequence"/>
</dbReference>
<sequence>MKNLFWNAGEKRLRTFWRLVIFLILLAGLMFGFTLLVQLINTVVLLAGHQWNTAVLSNPAQNVAFGGILPLIRSINGLLTLAVILGASALAGRLLDRRSFTDFGFHFGRQWWSDLGFGLALGAVLMALIFGVEYAAGWVQITASPTNQYPEWSFTAWIFSNGFFYLCVGIYEELVSRGYLLRNLAEGLRIARVQPKTAVLIAYLISSSVFGLLHLGNPNASLISTLNLVLAGLFLGLGYALTGELGISIGLHITWNFFQGVVFGFPVSGTSSVASLIGIQQLGPDWMTGGAFGPEAGVMGLAAMAIGFGMVWLWVIRTRGKAPLREELAVYAAPQAPEGPQALEGAGGTSTQADVSVSAD</sequence>
<name>A0A0S7BHK6_9CHLR</name>
<keyword evidence="4" id="KW-0378">Hydrolase</keyword>
<feature type="transmembrane region" description="Helical" evidence="2">
    <location>
        <begin position="111"/>
        <end position="132"/>
    </location>
</feature>
<dbReference type="PANTHER" id="PTHR39430">
    <property type="entry name" value="MEMBRANE-ASSOCIATED PROTEASE-RELATED"/>
    <property type="match status" value="1"/>
</dbReference>
<keyword evidence="2" id="KW-0472">Membrane</keyword>
<feature type="transmembrane region" description="Helical" evidence="2">
    <location>
        <begin position="253"/>
        <end position="277"/>
    </location>
</feature>
<protein>
    <submittedName>
        <fullName evidence="4">Predicted metal-dependent membrane protease</fullName>
    </submittedName>
</protein>
<organism evidence="4">
    <name type="scientific">Longilinea arvoryzae</name>
    <dbReference type="NCBI Taxonomy" id="360412"/>
    <lineage>
        <taxon>Bacteria</taxon>
        <taxon>Bacillati</taxon>
        <taxon>Chloroflexota</taxon>
        <taxon>Anaerolineae</taxon>
        <taxon>Anaerolineales</taxon>
        <taxon>Anaerolineaceae</taxon>
        <taxon>Longilinea</taxon>
    </lineage>
</organism>
<evidence type="ECO:0000313" key="4">
    <source>
        <dbReference type="EMBL" id="GAP14083.1"/>
    </source>
</evidence>
<dbReference type="GO" id="GO:0004175">
    <property type="term" value="F:endopeptidase activity"/>
    <property type="evidence" value="ECO:0007669"/>
    <property type="project" value="UniProtKB-ARBA"/>
</dbReference>
<dbReference type="RefSeq" id="WP_075073371.1">
    <property type="nucleotide sequence ID" value="NZ_DF967972.1"/>
</dbReference>
<feature type="transmembrane region" description="Helical" evidence="2">
    <location>
        <begin position="68"/>
        <end position="90"/>
    </location>
</feature>
<feature type="region of interest" description="Disordered" evidence="1">
    <location>
        <begin position="338"/>
        <end position="360"/>
    </location>
</feature>
<dbReference type="GO" id="GO:0080120">
    <property type="term" value="P:CAAX-box protein maturation"/>
    <property type="evidence" value="ECO:0007669"/>
    <property type="project" value="UniProtKB-ARBA"/>
</dbReference>
<accession>A0A0S7BHK6</accession>
<evidence type="ECO:0000256" key="1">
    <source>
        <dbReference type="SAM" id="MobiDB-lite"/>
    </source>
</evidence>
<keyword evidence="5" id="KW-1185">Reference proteome</keyword>
<evidence type="ECO:0000256" key="2">
    <source>
        <dbReference type="SAM" id="Phobius"/>
    </source>
</evidence>
<feature type="transmembrane region" description="Helical" evidence="2">
    <location>
        <begin position="20"/>
        <end position="48"/>
    </location>
</feature>
<feature type="domain" description="CAAX prenyl protease 2/Lysostaphin resistance protein A-like" evidence="3">
    <location>
        <begin position="162"/>
        <end position="258"/>
    </location>
</feature>
<reference evidence="4" key="1">
    <citation type="submission" date="2015-07" db="EMBL/GenBank/DDBJ databases">
        <title>Draft Genome Sequences of Anaerolinea thermolimosa IMO-1, Bellilinea caldifistulae GOMI-1, Leptolinea tardivitalis YMTK-2, Levilinea saccharolytica KIBI-1,Longilinea arvoryzae KOME-1, Previously Described as Members of the Anaerolineaceae (Chloroflexi).</title>
        <authorList>
            <person name="Sekiguchi Y."/>
            <person name="Ohashi A."/>
            <person name="Matsuura N."/>
            <person name="Tourlousse M.D."/>
        </authorList>
    </citation>
    <scope>NUCLEOTIDE SEQUENCE [LARGE SCALE GENOMIC DNA]</scope>
    <source>
        <strain evidence="4">KOME-1</strain>
    </source>
</reference>
<feature type="compositionally biased region" description="Polar residues" evidence="1">
    <location>
        <begin position="349"/>
        <end position="360"/>
    </location>
</feature>
<keyword evidence="2" id="KW-1133">Transmembrane helix</keyword>
<proteinExistence type="predicted"/>
<keyword evidence="4" id="KW-0645">Protease</keyword>
<keyword evidence="2" id="KW-0812">Transmembrane</keyword>
<dbReference type="STRING" id="360412.LARV_01845"/>